<keyword evidence="2" id="KW-1185">Reference proteome</keyword>
<dbReference type="SUPFAM" id="SSF48452">
    <property type="entry name" value="TPR-like"/>
    <property type="match status" value="2"/>
</dbReference>
<sequence length="410" mass="45241">MAVNVDVPGAPDGRGALDEGSLTQAEALVAAEAFDAALQHTRAMLERLRGREAEPAVAELARRIYQLRGDCLTRLDRFPELLADCAARMDLLSVDQASAQRAELMIKMSFAHANLAMPEQALRSAHVALQDALNLGQRLLSAQALERLAMAYLSMGDGVAAERFMFEALEHSDASSPPQERLRRVSNTVHLLCTLHDAYLDMGLAYLGESVLARAQGLPAKAEALLPTVPGRYLACMWQANQARWLRRSGQLEPARRCFEACLSQAQTEGWHAVSRPVQLELALMAEQEGDLNTALGLLRALFEPESLRVRDVVALPAYRVLERICRILGHGAEAEQAAERRRARQAARHQAVLEAAAHNHHHGQLILSTLAAAERQRVDAEIQRLRSQHAAGAVLRMPDQEDWFRLDLP</sequence>
<accession>A0A2N8L3C8</accession>
<comment type="caution">
    <text evidence="1">The sequence shown here is derived from an EMBL/GenBank/DDBJ whole genome shotgun (WGS) entry which is preliminary data.</text>
</comment>
<protein>
    <recommendedName>
        <fullName evidence="3">MalT-like TPR region domain-containing protein</fullName>
    </recommendedName>
</protein>
<evidence type="ECO:0000313" key="2">
    <source>
        <dbReference type="Proteomes" id="UP000235916"/>
    </source>
</evidence>
<evidence type="ECO:0000313" key="1">
    <source>
        <dbReference type="EMBL" id="PND40197.1"/>
    </source>
</evidence>
<reference evidence="1 2" key="1">
    <citation type="submission" date="2018-01" db="EMBL/GenBank/DDBJ databases">
        <title>Draft genome sequence of Paucibacter aquatile CR182 isolated from freshwater of the Nakdong River.</title>
        <authorList>
            <person name="Choi A."/>
            <person name="Chung E.J."/>
        </authorList>
    </citation>
    <scope>NUCLEOTIDE SEQUENCE [LARGE SCALE GENOMIC DNA]</scope>
    <source>
        <strain evidence="1 2">CR182</strain>
    </source>
</reference>
<dbReference type="Proteomes" id="UP000235916">
    <property type="component" value="Unassembled WGS sequence"/>
</dbReference>
<proteinExistence type="predicted"/>
<dbReference type="InterPro" id="IPR011990">
    <property type="entry name" value="TPR-like_helical_dom_sf"/>
</dbReference>
<dbReference type="EMBL" id="POSP01000001">
    <property type="protein sequence ID" value="PND40197.1"/>
    <property type="molecule type" value="Genomic_DNA"/>
</dbReference>
<dbReference type="AlphaFoldDB" id="A0A2N8L3C8"/>
<evidence type="ECO:0008006" key="3">
    <source>
        <dbReference type="Google" id="ProtNLM"/>
    </source>
</evidence>
<dbReference type="RefSeq" id="WP_102766331.1">
    <property type="nucleotide sequence ID" value="NZ_POSP01000001.1"/>
</dbReference>
<dbReference type="OrthoDB" id="9847399at2"/>
<dbReference type="Gene3D" id="1.25.40.10">
    <property type="entry name" value="Tetratricopeptide repeat domain"/>
    <property type="match status" value="1"/>
</dbReference>
<name>A0A2N8L3C8_9BURK</name>
<organism evidence="1 2">
    <name type="scientific">Kinneretia aquatilis</name>
    <dbReference type="NCBI Taxonomy" id="2070761"/>
    <lineage>
        <taxon>Bacteria</taxon>
        <taxon>Pseudomonadati</taxon>
        <taxon>Pseudomonadota</taxon>
        <taxon>Betaproteobacteria</taxon>
        <taxon>Burkholderiales</taxon>
        <taxon>Sphaerotilaceae</taxon>
        <taxon>Roseateles</taxon>
    </lineage>
</organism>
<gene>
    <name evidence="1" type="ORF">C1O66_02100</name>
</gene>